<dbReference type="InterPro" id="IPR004320">
    <property type="entry name" value="BPS1_pln"/>
</dbReference>
<dbReference type="GO" id="GO:0048367">
    <property type="term" value="P:shoot system development"/>
    <property type="evidence" value="ECO:0007669"/>
    <property type="project" value="InterPro"/>
</dbReference>
<dbReference type="OrthoDB" id="985898at2759"/>
<organism evidence="1 2">
    <name type="scientific">Trema orientale</name>
    <name type="common">Charcoal tree</name>
    <name type="synonym">Celtis orientalis</name>
    <dbReference type="NCBI Taxonomy" id="63057"/>
    <lineage>
        <taxon>Eukaryota</taxon>
        <taxon>Viridiplantae</taxon>
        <taxon>Streptophyta</taxon>
        <taxon>Embryophyta</taxon>
        <taxon>Tracheophyta</taxon>
        <taxon>Spermatophyta</taxon>
        <taxon>Magnoliopsida</taxon>
        <taxon>eudicotyledons</taxon>
        <taxon>Gunneridae</taxon>
        <taxon>Pentapetalae</taxon>
        <taxon>rosids</taxon>
        <taxon>fabids</taxon>
        <taxon>Rosales</taxon>
        <taxon>Cannabaceae</taxon>
        <taxon>Trema</taxon>
    </lineage>
</organism>
<protein>
    <submittedName>
        <fullName evidence="1">Protein BPS</fullName>
    </submittedName>
</protein>
<dbReference type="GO" id="GO:0048364">
    <property type="term" value="P:root development"/>
    <property type="evidence" value="ECO:0007669"/>
    <property type="project" value="InterPro"/>
</dbReference>
<accession>A0A2P5EGZ7</accession>
<dbReference type="Pfam" id="PF03087">
    <property type="entry name" value="BPS1"/>
    <property type="match status" value="1"/>
</dbReference>
<reference evidence="2" key="1">
    <citation type="submission" date="2016-06" db="EMBL/GenBank/DDBJ databases">
        <title>Parallel loss of symbiosis genes in relatives of nitrogen-fixing non-legume Parasponia.</title>
        <authorList>
            <person name="Van Velzen R."/>
            <person name="Holmer R."/>
            <person name="Bu F."/>
            <person name="Rutten L."/>
            <person name="Van Zeijl A."/>
            <person name="Liu W."/>
            <person name="Santuari L."/>
            <person name="Cao Q."/>
            <person name="Sharma T."/>
            <person name="Shen D."/>
            <person name="Roswanjaya Y."/>
            <person name="Wardhani T."/>
            <person name="Kalhor M.S."/>
            <person name="Jansen J."/>
            <person name="Van den Hoogen J."/>
            <person name="Gungor B."/>
            <person name="Hartog M."/>
            <person name="Hontelez J."/>
            <person name="Verver J."/>
            <person name="Yang W.-C."/>
            <person name="Schijlen E."/>
            <person name="Repin R."/>
            <person name="Schilthuizen M."/>
            <person name="Schranz E."/>
            <person name="Heidstra R."/>
            <person name="Miyata K."/>
            <person name="Fedorova E."/>
            <person name="Kohlen W."/>
            <person name="Bisseling T."/>
            <person name="Smit S."/>
            <person name="Geurts R."/>
        </authorList>
    </citation>
    <scope>NUCLEOTIDE SEQUENCE [LARGE SCALE GENOMIC DNA]</scope>
    <source>
        <strain evidence="2">cv. RG33-2</strain>
    </source>
</reference>
<keyword evidence="2" id="KW-1185">Reference proteome</keyword>
<evidence type="ECO:0000313" key="2">
    <source>
        <dbReference type="Proteomes" id="UP000237000"/>
    </source>
</evidence>
<gene>
    <name evidence="1" type="ORF">TorRG33x02_193690</name>
</gene>
<dbReference type="PANTHER" id="PTHR31509">
    <property type="entry name" value="BPS1-LIKE PROTEIN"/>
    <property type="match status" value="1"/>
</dbReference>
<proteinExistence type="predicted"/>
<dbReference type="InParanoid" id="A0A2P5EGZ7"/>
<dbReference type="Proteomes" id="UP000237000">
    <property type="component" value="Unassembled WGS sequence"/>
</dbReference>
<evidence type="ECO:0000313" key="1">
    <source>
        <dbReference type="EMBL" id="PON84817.1"/>
    </source>
</evidence>
<sequence>MVLLVAKISKLYSKLENLHHHSQTESLSASFEGFHSDVSNCLNSFSSPSSKPGSEILSFSWIQQCFELIPMINKAFAKLVVEIEYPASKWEAASVDEYLKYSLNLLELFNSISASLSHLGQARLSLSHGVSLEEKSSGLALNKLRAIQPMSFNKELVKGKVKDASCSGKEEVIHQAIMTMECIGYWVSGIVLSGLSGNDKPYSEMRKFGGGFVKFSSFTRLDSSVFEVIVKKKGELKEVKEVNEAVASLVAAIAAGKSSGEAEELRRRLEVFERHLEGFGKEVDHLFNEVLRGRNQLLHGFRQLKE</sequence>
<name>A0A2P5EGZ7_TREOI</name>
<dbReference type="EMBL" id="JXTC01000156">
    <property type="protein sequence ID" value="PON84817.1"/>
    <property type="molecule type" value="Genomic_DNA"/>
</dbReference>
<dbReference type="STRING" id="63057.A0A2P5EGZ7"/>
<comment type="caution">
    <text evidence="1">The sequence shown here is derived from an EMBL/GenBank/DDBJ whole genome shotgun (WGS) entry which is preliminary data.</text>
</comment>
<dbReference type="FunCoup" id="A0A2P5EGZ7">
    <property type="interactions" value="1560"/>
</dbReference>
<dbReference type="AlphaFoldDB" id="A0A2P5EGZ7"/>